<accession>A0A068NZ48</accession>
<dbReference type="Gene3D" id="3.40.50.12780">
    <property type="entry name" value="N-terminal domain of ligase-like"/>
    <property type="match status" value="1"/>
</dbReference>
<dbReference type="GO" id="GO:0019427">
    <property type="term" value="P:acetyl-CoA biosynthetic process from acetate"/>
    <property type="evidence" value="ECO:0007669"/>
    <property type="project" value="UniProtKB-UniRule"/>
</dbReference>
<evidence type="ECO:0000256" key="4">
    <source>
        <dbReference type="ARBA" id="ARBA00022840"/>
    </source>
</evidence>
<dbReference type="EC" id="6.2.1.1" evidence="6"/>
<comment type="similarity">
    <text evidence="1 6">Belongs to the ATP-dependent AMP-binding enzyme family.</text>
</comment>
<dbReference type="HAMAP" id="MF_01123">
    <property type="entry name" value="Ac_CoA_synth"/>
    <property type="match status" value="1"/>
</dbReference>
<evidence type="ECO:0000256" key="6">
    <source>
        <dbReference type="HAMAP-Rule" id="MF_01123"/>
    </source>
</evidence>
<feature type="domain" description="Acetyl-coenzyme A synthetase N-terminal" evidence="9">
    <location>
        <begin position="31"/>
        <end position="82"/>
    </location>
</feature>
<evidence type="ECO:0000259" key="9">
    <source>
        <dbReference type="Pfam" id="PF16177"/>
    </source>
</evidence>
<dbReference type="InterPro" id="IPR045851">
    <property type="entry name" value="AMP-bd_C_sf"/>
</dbReference>
<feature type="binding site" evidence="6">
    <location>
        <position position="548"/>
    </location>
    <ligand>
        <name>Mg(2+)</name>
        <dbReference type="ChEBI" id="CHEBI:18420"/>
    </ligand>
</feature>
<keyword evidence="11" id="KW-1185">Reference proteome</keyword>
<dbReference type="Proteomes" id="UP000027982">
    <property type="component" value="Chromosome"/>
</dbReference>
<feature type="binding site" evidence="6">
    <location>
        <begin position="390"/>
        <end position="392"/>
    </location>
    <ligand>
        <name>ATP</name>
        <dbReference type="ChEBI" id="CHEBI:30616"/>
    </ligand>
</feature>
<dbReference type="RefSeq" id="WP_025228176.1">
    <property type="nucleotide sequence ID" value="NZ_CP007139.1"/>
</dbReference>
<protein>
    <recommendedName>
        <fullName evidence="6">Acetyl-coenzyme A synthetase</fullName>
        <shortName evidence="6">AcCoA synthetase</shortName>
        <shortName evidence="6">Acs</shortName>
        <ecNumber evidence="6">6.2.1.1</ecNumber>
    </recommendedName>
    <alternativeName>
        <fullName evidence="6">Acetate--CoA ligase</fullName>
    </alternativeName>
    <alternativeName>
        <fullName evidence="6">Acyl-activating enzyme</fullName>
    </alternativeName>
</protein>
<dbReference type="Pfam" id="PF00501">
    <property type="entry name" value="AMP-binding"/>
    <property type="match status" value="1"/>
</dbReference>
<comment type="cofactor">
    <cofactor evidence="6">
        <name>Mg(2+)</name>
        <dbReference type="ChEBI" id="CHEBI:18420"/>
    </cofactor>
</comment>
<evidence type="ECO:0000256" key="2">
    <source>
        <dbReference type="ARBA" id="ARBA00022598"/>
    </source>
</evidence>
<evidence type="ECO:0000259" key="7">
    <source>
        <dbReference type="Pfam" id="PF00501"/>
    </source>
</evidence>
<feature type="binding site" evidence="6">
    <location>
        <position position="524"/>
    </location>
    <ligand>
        <name>ATP</name>
        <dbReference type="ChEBI" id="CHEBI:30616"/>
    </ligand>
</feature>
<dbReference type="CDD" id="cd05966">
    <property type="entry name" value="ACS"/>
    <property type="match status" value="1"/>
</dbReference>
<feature type="binding site" evidence="6">
    <location>
        <position position="546"/>
    </location>
    <ligand>
        <name>Mg(2+)</name>
        <dbReference type="ChEBI" id="CHEBI:18420"/>
    </ligand>
</feature>
<evidence type="ECO:0000256" key="1">
    <source>
        <dbReference type="ARBA" id="ARBA00006432"/>
    </source>
</evidence>
<dbReference type="InterPro" id="IPR042099">
    <property type="entry name" value="ANL_N_sf"/>
</dbReference>
<feature type="binding site" evidence="6">
    <location>
        <position position="551"/>
    </location>
    <ligand>
        <name>Mg(2+)</name>
        <dbReference type="ChEBI" id="CHEBI:18420"/>
    </ligand>
</feature>
<dbReference type="PANTHER" id="PTHR24095:SF14">
    <property type="entry name" value="ACETYL-COENZYME A SYNTHETASE 1"/>
    <property type="match status" value="1"/>
</dbReference>
<comment type="function">
    <text evidence="6">Catalyzes the conversion of acetate into acetyl-CoA (AcCoA), an essential intermediate at the junction of anabolic and catabolic pathways. AcsA undergoes a two-step reaction. In the first half reaction, AcsA combines acetate with ATP to form acetyl-adenylate (AcAMP) intermediate. In the second half reaction, it can then transfer the acetyl group from AcAMP to the sulfhydryl group of CoA, forming the product AcCoA.</text>
</comment>
<dbReference type="PROSITE" id="PS00455">
    <property type="entry name" value="AMP_BINDING"/>
    <property type="match status" value="1"/>
</dbReference>
<feature type="domain" description="AMP-dependent synthetase/ligase" evidence="7">
    <location>
        <begin position="84"/>
        <end position="483"/>
    </location>
</feature>
<keyword evidence="6" id="KW-0460">Magnesium</keyword>
<feature type="binding site" evidence="6">
    <location>
        <position position="509"/>
    </location>
    <ligand>
        <name>ATP</name>
        <dbReference type="ChEBI" id="CHEBI:30616"/>
    </ligand>
</feature>
<dbReference type="EMBL" id="CP007139">
    <property type="protein sequence ID" value="AIE87949.1"/>
    <property type="molecule type" value="Genomic_DNA"/>
</dbReference>
<feature type="binding site" evidence="6">
    <location>
        <begin position="414"/>
        <end position="419"/>
    </location>
    <ligand>
        <name>ATP</name>
        <dbReference type="ChEBI" id="CHEBI:30616"/>
    </ligand>
</feature>
<dbReference type="NCBIfam" id="TIGR02188">
    <property type="entry name" value="Ac_CoA_lig_AcsA"/>
    <property type="match status" value="1"/>
</dbReference>
<feature type="binding site" evidence="6">
    <location>
        <begin position="191"/>
        <end position="194"/>
    </location>
    <ligand>
        <name>CoA</name>
        <dbReference type="ChEBI" id="CHEBI:57287"/>
    </ligand>
</feature>
<dbReference type="STRING" id="661478.OP10G_4581"/>
<dbReference type="FunFam" id="3.40.50.12780:FF:000001">
    <property type="entry name" value="Acetyl-coenzyme A synthetase"/>
    <property type="match status" value="1"/>
</dbReference>
<dbReference type="GO" id="GO:0046872">
    <property type="term" value="F:metal ion binding"/>
    <property type="evidence" value="ECO:0007669"/>
    <property type="project" value="UniProtKB-KW"/>
</dbReference>
<keyword evidence="3 6" id="KW-0547">Nucleotide-binding</keyword>
<gene>
    <name evidence="6" type="primary">acsA</name>
    <name evidence="10" type="ORF">OP10G_4581</name>
</gene>
<dbReference type="OrthoDB" id="9778383at2"/>
<dbReference type="AlphaFoldDB" id="A0A068NZ48"/>
<dbReference type="GO" id="GO:0003987">
    <property type="term" value="F:acetate-CoA ligase activity"/>
    <property type="evidence" value="ECO:0007669"/>
    <property type="project" value="UniProtKB-UniRule"/>
</dbReference>
<dbReference type="Gene3D" id="3.30.300.30">
    <property type="match status" value="1"/>
</dbReference>
<proteinExistence type="inferred from homology"/>
<feature type="modified residue" description="N6-acetyllysine" evidence="6">
    <location>
        <position position="621"/>
    </location>
</feature>
<dbReference type="GO" id="GO:0016208">
    <property type="term" value="F:AMP binding"/>
    <property type="evidence" value="ECO:0007669"/>
    <property type="project" value="InterPro"/>
</dbReference>
<evidence type="ECO:0000313" key="11">
    <source>
        <dbReference type="Proteomes" id="UP000027982"/>
    </source>
</evidence>
<keyword evidence="4 6" id="KW-0067">ATP-binding</keyword>
<dbReference type="InterPro" id="IPR000873">
    <property type="entry name" value="AMP-dep_synth/lig_dom"/>
</dbReference>
<dbReference type="InterPro" id="IPR025110">
    <property type="entry name" value="AMP-bd_C"/>
</dbReference>
<dbReference type="GO" id="GO:0005524">
    <property type="term" value="F:ATP binding"/>
    <property type="evidence" value="ECO:0007669"/>
    <property type="project" value="UniProtKB-KW"/>
</dbReference>
<comment type="PTM">
    <text evidence="6">Acetylated. Deacetylation by the SIR2-homolog deacetylase activates the enzyme.</text>
</comment>
<dbReference type="InterPro" id="IPR032387">
    <property type="entry name" value="ACAS_N"/>
</dbReference>
<dbReference type="Pfam" id="PF13193">
    <property type="entry name" value="AMP-binding_C"/>
    <property type="match status" value="1"/>
</dbReference>
<sequence length="660" mass="72992">MSETIQTLLSEERRFAPSPEFAAQANANDPAIYERADADYEAWWKGWADQLDWFEPYHTVCEFKAPNAKWFLGGKLNAAYNCVDRHAERTPDKRAIVFEGEPGDSRTITYRELKDEVSRFANALMQLGVERGDRVCIYMPMVPELAIAMLACARIGAAHSVVFGGFSADSLQERTNDAQCKVIVTADGGWRRGSIVPLKRTVDEALEKGCPSVHKVIVLERIGPDATNPVAMVSGRDIWWSEIVSVQSTDCPCASMDSEDLLYILYTSGSTGKPKGITHTTGGYLTGTMATSKLALDLKDDDLHFCTADCGWVTGHSYIVYGPMACGATVLMYEGAPDTPEKDRFWRIIEKHRATILYTAPTAIRAFMKWGAEYPRRCDLSSLRLLGSVGEPINPEAWIWYQEEIGGGRCPVIDTWWQTETGAMMITPLPGITETKPGSATRTFPGISARIYNEEGMDITPADGSRHEVGGFLVLDRPWPSMTRGIFNDPDRFEKTYWSKFPGRYFAGDGAKLDEDGYFWLLGRVDDIMLVAGHNISTMEVESALVSHPAVAEAAVIGKTHELKGQAIAAFVILRSDHRHDGDPAHLVNEIKAHVAHKIGPIARPDDVFITAELPKTRSGKIMRRLLRDVAEGRALGDTTTLADPNVVASLKDKYESTES</sequence>
<reference evidence="10 11" key="1">
    <citation type="journal article" date="2014" name="PLoS ONE">
        <title>The first complete genome sequence of the class fimbriimonadia in the phylum armatimonadetes.</title>
        <authorList>
            <person name="Hu Z.Y."/>
            <person name="Wang Y.Z."/>
            <person name="Im W.T."/>
            <person name="Wang S.Y."/>
            <person name="Zhao G.P."/>
            <person name="Zheng H.J."/>
            <person name="Quan Z.X."/>
        </authorList>
    </citation>
    <scope>NUCLEOTIDE SEQUENCE [LARGE SCALE GENOMIC DNA]</scope>
    <source>
        <strain evidence="10">Gsoil 348</strain>
    </source>
</reference>
<name>A0A068NZ48_FIMGI</name>
<feature type="domain" description="AMP-binding enzyme C-terminal" evidence="8">
    <location>
        <begin position="540"/>
        <end position="621"/>
    </location>
</feature>
<dbReference type="InterPro" id="IPR011904">
    <property type="entry name" value="Ac_CoA_lig"/>
</dbReference>
<comment type="catalytic activity">
    <reaction evidence="6">
        <text>acetate + ATP + CoA = acetyl-CoA + AMP + diphosphate</text>
        <dbReference type="Rhea" id="RHEA:23176"/>
        <dbReference type="ChEBI" id="CHEBI:30089"/>
        <dbReference type="ChEBI" id="CHEBI:30616"/>
        <dbReference type="ChEBI" id="CHEBI:33019"/>
        <dbReference type="ChEBI" id="CHEBI:57287"/>
        <dbReference type="ChEBI" id="CHEBI:57288"/>
        <dbReference type="ChEBI" id="CHEBI:456215"/>
        <dbReference type="EC" id="6.2.1.1"/>
    </reaction>
</comment>
<dbReference type="SUPFAM" id="SSF56801">
    <property type="entry name" value="Acetyl-CoA synthetase-like"/>
    <property type="match status" value="1"/>
</dbReference>
<feature type="binding site" evidence="6">
    <location>
        <position position="314"/>
    </location>
    <ligand>
        <name>CoA</name>
        <dbReference type="ChEBI" id="CHEBI:57287"/>
    </ligand>
</feature>
<comment type="caution">
    <text evidence="6">Lacks conserved residue(s) required for the propagation of feature annotation.</text>
</comment>
<dbReference type="KEGG" id="fgi:OP10G_4581"/>
<keyword evidence="6" id="KW-0479">Metal-binding</keyword>
<dbReference type="GO" id="GO:0005829">
    <property type="term" value="C:cytosol"/>
    <property type="evidence" value="ECO:0007669"/>
    <property type="project" value="TreeGrafter"/>
</dbReference>
<organism evidence="10 11">
    <name type="scientific">Fimbriimonas ginsengisoli Gsoil 348</name>
    <dbReference type="NCBI Taxonomy" id="661478"/>
    <lineage>
        <taxon>Bacteria</taxon>
        <taxon>Bacillati</taxon>
        <taxon>Armatimonadota</taxon>
        <taxon>Fimbriimonadia</taxon>
        <taxon>Fimbriimonadales</taxon>
        <taxon>Fimbriimonadaceae</taxon>
        <taxon>Fimbriimonas</taxon>
    </lineage>
</organism>
<dbReference type="InterPro" id="IPR020845">
    <property type="entry name" value="AMP-binding_CS"/>
</dbReference>
<dbReference type="NCBIfam" id="NF001208">
    <property type="entry name" value="PRK00174.1"/>
    <property type="match status" value="1"/>
</dbReference>
<evidence type="ECO:0000259" key="8">
    <source>
        <dbReference type="Pfam" id="PF13193"/>
    </source>
</evidence>
<dbReference type="Pfam" id="PF16177">
    <property type="entry name" value="ACAS_N"/>
    <property type="match status" value="1"/>
</dbReference>
<evidence type="ECO:0000256" key="5">
    <source>
        <dbReference type="ARBA" id="ARBA00022990"/>
    </source>
</evidence>
<dbReference type="HOGENOM" id="CLU_000022_3_6_0"/>
<keyword evidence="5 6" id="KW-0007">Acetylation</keyword>
<evidence type="ECO:0000256" key="3">
    <source>
        <dbReference type="ARBA" id="ARBA00022741"/>
    </source>
</evidence>
<dbReference type="eggNOG" id="COG0365">
    <property type="taxonomic scope" value="Bacteria"/>
</dbReference>
<keyword evidence="2 6" id="KW-0436">Ligase</keyword>
<evidence type="ECO:0000313" key="10">
    <source>
        <dbReference type="EMBL" id="AIE87949.1"/>
    </source>
</evidence>
<dbReference type="PANTHER" id="PTHR24095">
    <property type="entry name" value="ACETYL-COENZYME A SYNTHETASE"/>
    <property type="match status" value="1"/>
</dbReference>